<keyword evidence="2" id="KW-0732">Signal</keyword>
<dbReference type="GO" id="GO:0005975">
    <property type="term" value="P:carbohydrate metabolic process"/>
    <property type="evidence" value="ECO:0007669"/>
    <property type="project" value="InterPro"/>
</dbReference>
<evidence type="ECO:0000313" key="4">
    <source>
        <dbReference type="Proteomes" id="UP000241167"/>
    </source>
</evidence>
<dbReference type="EMBL" id="PXYI01000006">
    <property type="protein sequence ID" value="PSJ38504.1"/>
    <property type="molecule type" value="Genomic_DNA"/>
</dbReference>
<dbReference type="OrthoDB" id="258246at2"/>
<dbReference type="Pfam" id="PF07470">
    <property type="entry name" value="Glyco_hydro_88"/>
    <property type="match status" value="1"/>
</dbReference>
<gene>
    <name evidence="3" type="ORF">C7I55_18930</name>
</gene>
<dbReference type="InterPro" id="IPR012341">
    <property type="entry name" value="6hp_glycosidase-like_sf"/>
</dbReference>
<dbReference type="InterPro" id="IPR010905">
    <property type="entry name" value="Glyco_hydro_88"/>
</dbReference>
<feature type="signal peptide" evidence="2">
    <location>
        <begin position="1"/>
        <end position="29"/>
    </location>
</feature>
<name>A0A2P7QKL3_9SPHN</name>
<dbReference type="PANTHER" id="PTHR33886">
    <property type="entry name" value="UNSATURATED RHAMNOGALACTURONAN HYDROLASE (EUROFUNG)"/>
    <property type="match status" value="1"/>
</dbReference>
<evidence type="ECO:0000256" key="2">
    <source>
        <dbReference type="SAM" id="SignalP"/>
    </source>
</evidence>
<protein>
    <submittedName>
        <fullName evidence="3">Glycosyl hydrolase family 88</fullName>
    </submittedName>
</protein>
<dbReference type="InterPro" id="IPR052043">
    <property type="entry name" value="PolySaccharide_Degr_Enz"/>
</dbReference>
<feature type="chain" id="PRO_5015170584" evidence="2">
    <location>
        <begin position="30"/>
        <end position="395"/>
    </location>
</feature>
<evidence type="ECO:0000256" key="1">
    <source>
        <dbReference type="ARBA" id="ARBA00022801"/>
    </source>
</evidence>
<dbReference type="AlphaFoldDB" id="A0A2P7QKL3"/>
<dbReference type="Gene3D" id="1.50.10.10">
    <property type="match status" value="1"/>
</dbReference>
<keyword evidence="1 3" id="KW-0378">Hydrolase</keyword>
<comment type="caution">
    <text evidence="3">The sequence shown here is derived from an EMBL/GenBank/DDBJ whole genome shotgun (WGS) entry which is preliminary data.</text>
</comment>
<dbReference type="GO" id="GO:0016787">
    <property type="term" value="F:hydrolase activity"/>
    <property type="evidence" value="ECO:0007669"/>
    <property type="project" value="UniProtKB-KW"/>
</dbReference>
<proteinExistence type="predicted"/>
<keyword evidence="4" id="KW-1185">Reference proteome</keyword>
<reference evidence="3 4" key="1">
    <citation type="submission" date="2018-03" db="EMBL/GenBank/DDBJ databases">
        <title>The draft genome of Sphingosinicella sp. GL-C-18.</title>
        <authorList>
            <person name="Liu L."/>
            <person name="Li L."/>
            <person name="Liang L."/>
            <person name="Zhang X."/>
            <person name="Wang T."/>
        </authorList>
    </citation>
    <scope>NUCLEOTIDE SEQUENCE [LARGE SCALE GENOMIC DNA]</scope>
    <source>
        <strain evidence="3 4">GL-C-18</strain>
    </source>
</reference>
<dbReference type="SUPFAM" id="SSF48208">
    <property type="entry name" value="Six-hairpin glycosidases"/>
    <property type="match status" value="1"/>
</dbReference>
<accession>A0A2P7QKL3</accession>
<dbReference type="Proteomes" id="UP000241167">
    <property type="component" value="Unassembled WGS sequence"/>
</dbReference>
<sequence>MVKRNIGRSKALGALTALLVLAGAAGVAAEPVSAQLPTAPAQTSPRAAIEVATRLADWQLQRMRDTDHVARATTETRNPRAWEQAAFWIGMTALADAGAPPRIRDAIVAMGRDNQWLPAARPYHADDLAITDSYLWASRHGAGAAAVAPTRKAFDYILANPPRVSLAWYLPPSGYNDTECLKRWCWCDALFMAPPPMIALSKLTGDRRYRDFAMKEYWATTDFLFDPAEHLYYRDSRFFDRRGDDGRKLFWSRGNGWVFASMPRIIPLLEKGSADRKRMEALFVEMAGRLKQLQKADGYWAPSLLSPEGSPPESSGTGFFTYGVAWGIKAGLLDRRDYGPVARRGWEALVRSIQPDGRLGWVQQVSDRPEKVEPSDTQYYGVGAFLLAATAIAAL</sequence>
<organism evidence="3 4">
    <name type="scientific">Allosphingosinicella deserti</name>
    <dbReference type="NCBI Taxonomy" id="2116704"/>
    <lineage>
        <taxon>Bacteria</taxon>
        <taxon>Pseudomonadati</taxon>
        <taxon>Pseudomonadota</taxon>
        <taxon>Alphaproteobacteria</taxon>
        <taxon>Sphingomonadales</taxon>
        <taxon>Sphingomonadaceae</taxon>
        <taxon>Allosphingosinicella</taxon>
    </lineage>
</organism>
<evidence type="ECO:0000313" key="3">
    <source>
        <dbReference type="EMBL" id="PSJ38504.1"/>
    </source>
</evidence>
<dbReference type="InterPro" id="IPR008928">
    <property type="entry name" value="6-hairpin_glycosidase_sf"/>
</dbReference>
<dbReference type="RefSeq" id="WP_106514571.1">
    <property type="nucleotide sequence ID" value="NZ_PXYI01000006.1"/>
</dbReference>
<dbReference type="PANTHER" id="PTHR33886:SF8">
    <property type="entry name" value="UNSATURATED RHAMNOGALACTURONAN HYDROLASE (EUROFUNG)"/>
    <property type="match status" value="1"/>
</dbReference>